<comment type="caution">
    <text evidence="2">The sequence shown here is derived from an EMBL/GenBank/DDBJ whole genome shotgun (WGS) entry which is preliminary data.</text>
</comment>
<accession>A0A9N9EZ02</accession>
<name>A0A9N9EZ02_9GLOM</name>
<dbReference type="OrthoDB" id="2448599at2759"/>
<dbReference type="Proteomes" id="UP000789396">
    <property type="component" value="Unassembled WGS sequence"/>
</dbReference>
<feature type="compositionally biased region" description="Polar residues" evidence="1">
    <location>
        <begin position="234"/>
        <end position="247"/>
    </location>
</feature>
<evidence type="ECO:0000313" key="3">
    <source>
        <dbReference type="Proteomes" id="UP000789396"/>
    </source>
</evidence>
<gene>
    <name evidence="2" type="ORF">RFULGI_LOCUS2369</name>
</gene>
<feature type="compositionally biased region" description="Basic and acidic residues" evidence="1">
    <location>
        <begin position="200"/>
        <end position="214"/>
    </location>
</feature>
<feature type="region of interest" description="Disordered" evidence="1">
    <location>
        <begin position="200"/>
        <end position="256"/>
    </location>
</feature>
<sequence>MFINQQIQNLEKIFHSFVEDKWLNYDAIDIRSEFKKSIPIGCNLPQPNVVILAPGDNLCNNMNVHEAINMYFDDVVKYVKQNIGKYLGTIDDLKERVSSVQSKRARMNLLLSEFVEALWKLTIELLEAFSSPEPTTHPLFSNISQNYDEGFYRLFACYNIGIERLYNIYRQEIEKTVERDTAGRRARNVIIETVAQQKQRELEKKQSEKKRMNESVDNSQIRSDKKYKKRKISENTNKGFGNNNPGAQYQDECKMQ</sequence>
<dbReference type="EMBL" id="CAJVPZ010001769">
    <property type="protein sequence ID" value="CAG8499543.1"/>
    <property type="molecule type" value="Genomic_DNA"/>
</dbReference>
<proteinExistence type="predicted"/>
<organism evidence="2 3">
    <name type="scientific">Racocetra fulgida</name>
    <dbReference type="NCBI Taxonomy" id="60492"/>
    <lineage>
        <taxon>Eukaryota</taxon>
        <taxon>Fungi</taxon>
        <taxon>Fungi incertae sedis</taxon>
        <taxon>Mucoromycota</taxon>
        <taxon>Glomeromycotina</taxon>
        <taxon>Glomeromycetes</taxon>
        <taxon>Diversisporales</taxon>
        <taxon>Gigasporaceae</taxon>
        <taxon>Racocetra</taxon>
    </lineage>
</organism>
<keyword evidence="3" id="KW-1185">Reference proteome</keyword>
<evidence type="ECO:0000256" key="1">
    <source>
        <dbReference type="SAM" id="MobiDB-lite"/>
    </source>
</evidence>
<evidence type="ECO:0000313" key="2">
    <source>
        <dbReference type="EMBL" id="CAG8499543.1"/>
    </source>
</evidence>
<reference evidence="2" key="1">
    <citation type="submission" date="2021-06" db="EMBL/GenBank/DDBJ databases">
        <authorList>
            <person name="Kallberg Y."/>
            <person name="Tangrot J."/>
            <person name="Rosling A."/>
        </authorList>
    </citation>
    <scope>NUCLEOTIDE SEQUENCE</scope>
    <source>
        <strain evidence="2">IN212</strain>
    </source>
</reference>
<protein>
    <submittedName>
        <fullName evidence="2">17895_t:CDS:1</fullName>
    </submittedName>
</protein>
<dbReference type="AlphaFoldDB" id="A0A9N9EZ02"/>